<gene>
    <name evidence="12" type="ORF">GCM10023187_31960</name>
</gene>
<comment type="catalytic activity">
    <reaction evidence="1">
        <text>ATP + protein L-histidine = ADP + protein N-phospho-L-histidine.</text>
        <dbReference type="EC" id="2.7.13.3"/>
    </reaction>
</comment>
<feature type="domain" description="Histidine kinase" evidence="11">
    <location>
        <begin position="440"/>
        <end position="636"/>
    </location>
</feature>
<keyword evidence="9" id="KW-0812">Transmembrane</keyword>
<name>A0ABP8KLG4_9BACT</name>
<keyword evidence="7" id="KW-0067">ATP-binding</keyword>
<dbReference type="Gene3D" id="3.30.565.10">
    <property type="entry name" value="Histidine kinase-like ATPase, C-terminal domain"/>
    <property type="match status" value="1"/>
</dbReference>
<dbReference type="InterPro" id="IPR011622">
    <property type="entry name" value="7TMR_DISM_rcpt_extracell_dom2"/>
</dbReference>
<dbReference type="SMART" id="SM00387">
    <property type="entry name" value="HATPase_c"/>
    <property type="match status" value="1"/>
</dbReference>
<dbReference type="PANTHER" id="PTHR24421:SF10">
    <property type="entry name" value="NITRATE_NITRITE SENSOR PROTEIN NARQ"/>
    <property type="match status" value="1"/>
</dbReference>
<feature type="transmembrane region" description="Helical" evidence="9">
    <location>
        <begin position="282"/>
        <end position="302"/>
    </location>
</feature>
<keyword evidence="3" id="KW-0597">Phosphoprotein</keyword>
<dbReference type="Pfam" id="PF02518">
    <property type="entry name" value="HATPase_c"/>
    <property type="match status" value="1"/>
</dbReference>
<keyword evidence="6" id="KW-0418">Kinase</keyword>
<dbReference type="Pfam" id="PF07730">
    <property type="entry name" value="HisKA_3"/>
    <property type="match status" value="1"/>
</dbReference>
<accession>A0ABP8KLG4</accession>
<dbReference type="CDD" id="cd16917">
    <property type="entry name" value="HATPase_UhpB-NarQ-NarX-like"/>
    <property type="match status" value="1"/>
</dbReference>
<keyword evidence="5" id="KW-0547">Nucleotide-binding</keyword>
<dbReference type="InterPro" id="IPR036890">
    <property type="entry name" value="HATPase_C_sf"/>
</dbReference>
<evidence type="ECO:0000259" key="11">
    <source>
        <dbReference type="PROSITE" id="PS50109"/>
    </source>
</evidence>
<feature type="chain" id="PRO_5047441086" description="histidine kinase" evidence="10">
    <location>
        <begin position="22"/>
        <end position="658"/>
    </location>
</feature>
<dbReference type="PROSITE" id="PS50109">
    <property type="entry name" value="HIS_KIN"/>
    <property type="match status" value="1"/>
</dbReference>
<keyword evidence="9" id="KW-1133">Transmembrane helix</keyword>
<reference evidence="13" key="1">
    <citation type="journal article" date="2019" name="Int. J. Syst. Evol. Microbiol.">
        <title>The Global Catalogue of Microorganisms (GCM) 10K type strain sequencing project: providing services to taxonomists for standard genome sequencing and annotation.</title>
        <authorList>
            <consortium name="The Broad Institute Genomics Platform"/>
            <consortium name="The Broad Institute Genome Sequencing Center for Infectious Disease"/>
            <person name="Wu L."/>
            <person name="Ma J."/>
        </authorList>
    </citation>
    <scope>NUCLEOTIDE SEQUENCE [LARGE SCALE GENOMIC DNA]</scope>
    <source>
        <strain evidence="13">JCM 17925</strain>
    </source>
</reference>
<dbReference type="InterPro" id="IPR050482">
    <property type="entry name" value="Sensor_HK_TwoCompSys"/>
</dbReference>
<feature type="transmembrane region" description="Helical" evidence="9">
    <location>
        <begin position="308"/>
        <end position="329"/>
    </location>
</feature>
<evidence type="ECO:0000256" key="3">
    <source>
        <dbReference type="ARBA" id="ARBA00022553"/>
    </source>
</evidence>
<dbReference type="RefSeq" id="WP_345268827.1">
    <property type="nucleotide sequence ID" value="NZ_BAABHB010000006.1"/>
</dbReference>
<protein>
    <recommendedName>
        <fullName evidence="2">histidine kinase</fullName>
        <ecNumber evidence="2">2.7.13.3</ecNumber>
    </recommendedName>
</protein>
<keyword evidence="8" id="KW-0902">Two-component regulatory system</keyword>
<feature type="transmembrane region" description="Helical" evidence="9">
    <location>
        <begin position="187"/>
        <end position="206"/>
    </location>
</feature>
<dbReference type="InterPro" id="IPR011712">
    <property type="entry name" value="Sig_transdc_His_kin_sub3_dim/P"/>
</dbReference>
<feature type="signal peptide" evidence="10">
    <location>
        <begin position="1"/>
        <end position="21"/>
    </location>
</feature>
<dbReference type="PANTHER" id="PTHR24421">
    <property type="entry name" value="NITRATE/NITRITE SENSOR PROTEIN NARX-RELATED"/>
    <property type="match status" value="1"/>
</dbReference>
<dbReference type="Gene3D" id="2.60.40.2380">
    <property type="match status" value="1"/>
</dbReference>
<evidence type="ECO:0000313" key="12">
    <source>
        <dbReference type="EMBL" id="GAA4409130.1"/>
    </source>
</evidence>
<evidence type="ECO:0000256" key="9">
    <source>
        <dbReference type="SAM" id="Phobius"/>
    </source>
</evidence>
<dbReference type="SUPFAM" id="SSF55874">
    <property type="entry name" value="ATPase domain of HSP90 chaperone/DNA topoisomerase II/histidine kinase"/>
    <property type="match status" value="1"/>
</dbReference>
<dbReference type="Pfam" id="PF07696">
    <property type="entry name" value="7TMR-DISMED2"/>
    <property type="match status" value="1"/>
</dbReference>
<keyword evidence="10" id="KW-0732">Signal</keyword>
<evidence type="ECO:0000256" key="10">
    <source>
        <dbReference type="SAM" id="SignalP"/>
    </source>
</evidence>
<feature type="transmembrane region" description="Helical" evidence="9">
    <location>
        <begin position="373"/>
        <end position="394"/>
    </location>
</feature>
<dbReference type="InterPro" id="IPR003594">
    <property type="entry name" value="HATPase_dom"/>
</dbReference>
<dbReference type="EMBL" id="BAABHB010000006">
    <property type="protein sequence ID" value="GAA4409130.1"/>
    <property type="molecule type" value="Genomic_DNA"/>
</dbReference>
<evidence type="ECO:0000256" key="2">
    <source>
        <dbReference type="ARBA" id="ARBA00012438"/>
    </source>
</evidence>
<dbReference type="Proteomes" id="UP001500936">
    <property type="component" value="Unassembled WGS sequence"/>
</dbReference>
<evidence type="ECO:0000313" key="13">
    <source>
        <dbReference type="Proteomes" id="UP001500936"/>
    </source>
</evidence>
<keyword evidence="13" id="KW-1185">Reference proteome</keyword>
<proteinExistence type="predicted"/>
<dbReference type="InterPro" id="IPR011623">
    <property type="entry name" value="7TMR_DISM_rcpt_extracell_dom1"/>
</dbReference>
<evidence type="ECO:0000256" key="4">
    <source>
        <dbReference type="ARBA" id="ARBA00022679"/>
    </source>
</evidence>
<keyword evidence="4" id="KW-0808">Transferase</keyword>
<evidence type="ECO:0000256" key="8">
    <source>
        <dbReference type="ARBA" id="ARBA00023012"/>
    </source>
</evidence>
<feature type="transmembrane region" description="Helical" evidence="9">
    <location>
        <begin position="341"/>
        <end position="361"/>
    </location>
</feature>
<keyword evidence="9" id="KW-0472">Membrane</keyword>
<evidence type="ECO:0000256" key="5">
    <source>
        <dbReference type="ARBA" id="ARBA00022741"/>
    </source>
</evidence>
<dbReference type="Gene3D" id="1.20.5.1930">
    <property type="match status" value="1"/>
</dbReference>
<evidence type="ECO:0000256" key="6">
    <source>
        <dbReference type="ARBA" id="ARBA00022777"/>
    </source>
</evidence>
<dbReference type="Pfam" id="PF07695">
    <property type="entry name" value="7TMR-DISM_7TM"/>
    <property type="match status" value="1"/>
</dbReference>
<dbReference type="EC" id="2.7.13.3" evidence="2"/>
<feature type="transmembrane region" description="Helical" evidence="9">
    <location>
        <begin position="249"/>
        <end position="270"/>
    </location>
</feature>
<organism evidence="12 13">
    <name type="scientific">Nibrella viscosa</name>
    <dbReference type="NCBI Taxonomy" id="1084524"/>
    <lineage>
        <taxon>Bacteria</taxon>
        <taxon>Pseudomonadati</taxon>
        <taxon>Bacteroidota</taxon>
        <taxon>Cytophagia</taxon>
        <taxon>Cytophagales</taxon>
        <taxon>Spirosomataceae</taxon>
        <taxon>Nibrella</taxon>
    </lineage>
</organism>
<evidence type="ECO:0000256" key="7">
    <source>
        <dbReference type="ARBA" id="ARBA00022840"/>
    </source>
</evidence>
<feature type="transmembrane region" description="Helical" evidence="9">
    <location>
        <begin position="213"/>
        <end position="229"/>
    </location>
</feature>
<comment type="caution">
    <text evidence="12">The sequence shown here is derived from an EMBL/GenBank/DDBJ whole genome shotgun (WGS) entry which is preliminary data.</text>
</comment>
<dbReference type="InterPro" id="IPR005467">
    <property type="entry name" value="His_kinase_dom"/>
</dbReference>
<evidence type="ECO:0000256" key="1">
    <source>
        <dbReference type="ARBA" id="ARBA00000085"/>
    </source>
</evidence>
<sequence length="658" mass="75062">MRFRFIMLFIVVSLCAGRLHASQPVILSPGHAKYIIGRHVEFLPDSLNNLTLEDVQKPAMAQQFHANLGEVPNLVSANCRYWFRFRVSSRDFRPESRHYLEIAFGNIKEINLYIIDRNGRAHPFQAGDQFGSASRLISFNTYVFPLPLQPGDWYTVYIRIDNRQLHNYFPLIIWEESQFQKYAQTAALLWGGYWGVLILMFLYHIIIFLFTHIVNYLYLGFYLLSYIFYEACRGSNLGIRYLWPDVVWLAEHGLGLFSLGVFVTFVVFYSRVLNLRVATPRLYRTLWALCSLSSMLVIINLLEVFPLSLQFVALMSSCPLVVGMFAAGVLTWRQGQLASRFYVLASMCYAFGFILFVLNRVGIIPGMSFLTHYSQNIGSLLEFIFMSVGLAAYIRNERLVRRSIERQREIAAMAAYEQQIRKKVEMEEALMAGQIQERRRVADELHDQLGSVLFSIRTRLGELKTADKQPAIDRNALHSLLQSVQDAYDDIRLIAHNFWPTELEERGLGSSLNKLTSSLNRAGKTSFVLQLSGKEDQLNRSAKFHVYCVCLELVTNILKHAQASEATIRFTVDDTRRWLKLSVRDDGAGFDPDLMPSGKGLRSIQERVNLLNGTVFISSLPEGGGTWVQIQIPIDMPDFTALVPGQKPNGPVPFPVLS</sequence>